<keyword evidence="2" id="KW-0732">Signal</keyword>
<organism evidence="3 4">
    <name type="scientific">Acanthoscelides obtectus</name>
    <name type="common">Bean weevil</name>
    <name type="synonym">Bruchus obtectus</name>
    <dbReference type="NCBI Taxonomy" id="200917"/>
    <lineage>
        <taxon>Eukaryota</taxon>
        <taxon>Metazoa</taxon>
        <taxon>Ecdysozoa</taxon>
        <taxon>Arthropoda</taxon>
        <taxon>Hexapoda</taxon>
        <taxon>Insecta</taxon>
        <taxon>Pterygota</taxon>
        <taxon>Neoptera</taxon>
        <taxon>Endopterygota</taxon>
        <taxon>Coleoptera</taxon>
        <taxon>Polyphaga</taxon>
        <taxon>Cucujiformia</taxon>
        <taxon>Chrysomeloidea</taxon>
        <taxon>Chrysomelidae</taxon>
        <taxon>Bruchinae</taxon>
        <taxon>Bruchini</taxon>
        <taxon>Acanthoscelides</taxon>
    </lineage>
</organism>
<dbReference type="GO" id="GO:0062129">
    <property type="term" value="C:chitin-based extracellular matrix"/>
    <property type="evidence" value="ECO:0007669"/>
    <property type="project" value="TreeGrafter"/>
</dbReference>
<dbReference type="PROSITE" id="PS51155">
    <property type="entry name" value="CHIT_BIND_RR_2"/>
    <property type="match status" value="1"/>
</dbReference>
<dbReference type="EMBL" id="CAKOFQ010007346">
    <property type="protein sequence ID" value="CAH1998967.1"/>
    <property type="molecule type" value="Genomic_DNA"/>
</dbReference>
<evidence type="ECO:0000313" key="3">
    <source>
        <dbReference type="EMBL" id="CAH1998967.1"/>
    </source>
</evidence>
<proteinExistence type="predicted"/>
<dbReference type="OrthoDB" id="6358661at2759"/>
<dbReference type="InterPro" id="IPR050468">
    <property type="entry name" value="Cuticle_Struct_Prot"/>
</dbReference>
<dbReference type="PANTHER" id="PTHR10380:SF196">
    <property type="entry name" value="CUTICULAR PROTEIN 72EA"/>
    <property type="match status" value="1"/>
</dbReference>
<keyword evidence="4" id="KW-1185">Reference proteome</keyword>
<dbReference type="AlphaFoldDB" id="A0A9P0LQG3"/>
<name>A0A9P0LQG3_ACAOB</name>
<comment type="caution">
    <text evidence="3">The sequence shown here is derived from an EMBL/GenBank/DDBJ whole genome shotgun (WGS) entry which is preliminary data.</text>
</comment>
<evidence type="ECO:0000256" key="2">
    <source>
        <dbReference type="SAM" id="SignalP"/>
    </source>
</evidence>
<accession>A0A9P0LQG3</accession>
<dbReference type="InterPro" id="IPR000618">
    <property type="entry name" value="Insect_cuticle"/>
</dbReference>
<gene>
    <name evidence="3" type="ORF">ACAOBT_LOCUS24709</name>
</gene>
<sequence length="188" mass="20939">MKSILLSPFALLIMLHVTTGADLEHVHEYVEEEIATPQPPPRPYAFGYAAGRYPGHIDRTHSEVSDGSGVVQGSYSYVDPKHKIRTVEYIADREGFHPVLNEHVPDLPSDTPAVAAAKQKHLQRYAAIAQSHKASQGRVIVPLDTRTVEYAKQKHLALYQQIAAEHAQQAAELEQLKRAQGNDVDEQY</sequence>
<evidence type="ECO:0000256" key="1">
    <source>
        <dbReference type="PROSITE-ProRule" id="PRU00497"/>
    </source>
</evidence>
<feature type="signal peptide" evidence="2">
    <location>
        <begin position="1"/>
        <end position="20"/>
    </location>
</feature>
<dbReference type="Pfam" id="PF00379">
    <property type="entry name" value="Chitin_bind_4"/>
    <property type="match status" value="1"/>
</dbReference>
<dbReference type="PANTHER" id="PTHR10380">
    <property type="entry name" value="CUTICLE PROTEIN"/>
    <property type="match status" value="1"/>
</dbReference>
<feature type="chain" id="PRO_5040440945" evidence="2">
    <location>
        <begin position="21"/>
        <end position="188"/>
    </location>
</feature>
<dbReference type="Proteomes" id="UP001152888">
    <property type="component" value="Unassembled WGS sequence"/>
</dbReference>
<dbReference type="GO" id="GO:0008010">
    <property type="term" value="F:structural constituent of chitin-based larval cuticle"/>
    <property type="evidence" value="ECO:0007669"/>
    <property type="project" value="TreeGrafter"/>
</dbReference>
<keyword evidence="1" id="KW-0193">Cuticle</keyword>
<evidence type="ECO:0000313" key="4">
    <source>
        <dbReference type="Proteomes" id="UP001152888"/>
    </source>
</evidence>
<protein>
    <submittedName>
        <fullName evidence="3">Uncharacterized protein</fullName>
    </submittedName>
</protein>
<reference evidence="3" key="1">
    <citation type="submission" date="2022-03" db="EMBL/GenBank/DDBJ databases">
        <authorList>
            <person name="Sayadi A."/>
        </authorList>
    </citation>
    <scope>NUCLEOTIDE SEQUENCE</scope>
</reference>